<keyword evidence="1" id="KW-1133">Transmembrane helix</keyword>
<keyword evidence="1" id="KW-0812">Transmembrane</keyword>
<keyword evidence="3" id="KW-1185">Reference proteome</keyword>
<feature type="transmembrane region" description="Helical" evidence="1">
    <location>
        <begin position="594"/>
        <end position="612"/>
    </location>
</feature>
<dbReference type="Pfam" id="PF13576">
    <property type="entry name" value="Pentapeptide_3"/>
    <property type="match status" value="2"/>
</dbReference>
<feature type="transmembrane region" description="Helical" evidence="1">
    <location>
        <begin position="506"/>
        <end position="523"/>
    </location>
</feature>
<proteinExistence type="predicted"/>
<reference evidence="2 3" key="1">
    <citation type="journal article" date="2012" name="PLoS ONE">
        <title>The genome characteristics and predicted function of methyl-group oxidation pathway in the obligate aceticlastic methanogens, Methanosaeta spp.</title>
        <authorList>
            <person name="Zhu J."/>
            <person name="Zheng H."/>
            <person name="Ai G."/>
            <person name="Zhang G."/>
            <person name="Liu D."/>
            <person name="Liu X."/>
            <person name="Dong X."/>
        </authorList>
    </citation>
    <scope>NUCLEOTIDE SEQUENCE [LARGE SCALE GENOMIC DNA]</scope>
    <source>
        <strain evidence="2 3">6Ac</strain>
    </source>
</reference>
<keyword evidence="1" id="KW-0472">Membrane</keyword>
<sequence length="614" mass="70496">MMLINCIIRVCLISLLLVSTPQAQLYWGFDNNFDDWKRIGSAPQWENYSLEEAIKWYDQWGGYQGVIVIDAGYHPRLGIDASGGIEKKILLPENARNIIFNIAKEDHDGGFRAILIDQNGYQHSLGDIILKSGDKRQICYDISTLAGSRITLQAYAFGAGTDNSGCDSDAGKCCFEYIGIDSIEIKSSEDIFPIQEVNDAINPPDYLENNIKIIYASDILKNISYKNHVNYDNCVIKGDIDLEDNVIDSPLYITNSIFEGDINFKRTKFNNNISFYGSHFLNDVHFEESVFSRTATFTYVYFYGFAFFKNSQFNNDSYFNYADFSMDAYFSMCKFSGYASFLRSQFLGDSNFDDTEFQKYADFKESNFVGLADYSRAIFIVDADFIGSHFSDNLIFNESKFYTLKLNSISLDSDSELSLTDSGITRYDYSNILVDWNDIRDHLSYDEVVYLSLIRNFKDLGVFDDAYNCYYQYRRESQSIKPWKDLTKYVDILSGLSCGYGVRPSYPLAWSCSLVLFFGLLFWSQKSLQKSICPFMPRDVNNKISSSNKNERSSESISISEAIYFSTLIFFHTHPPAHWYPSGKWKFVVVIEDIAGWLFLAIFVVVLVNRIITW</sequence>
<dbReference type="InterPro" id="IPR001646">
    <property type="entry name" value="5peptide_repeat"/>
</dbReference>
<dbReference type="KEGG" id="mhi:Mhar_0782"/>
<organism evidence="2 3">
    <name type="scientific">Methanothrix harundinacea (strain 6Ac)</name>
    <name type="common">Methanosaeta harundinacea</name>
    <dbReference type="NCBI Taxonomy" id="1110509"/>
    <lineage>
        <taxon>Archaea</taxon>
        <taxon>Methanobacteriati</taxon>
        <taxon>Methanobacteriota</taxon>
        <taxon>Stenosarchaea group</taxon>
        <taxon>Methanomicrobia</taxon>
        <taxon>Methanotrichales</taxon>
        <taxon>Methanotrichaceae</taxon>
        <taxon>Methanothrix</taxon>
    </lineage>
</organism>
<dbReference type="STRING" id="1110509.Mhar_0782"/>
<accession>G7WKX2</accession>
<dbReference type="RefSeq" id="WP_014586340.1">
    <property type="nucleotide sequence ID" value="NC_017527.1"/>
</dbReference>
<dbReference type="GeneID" id="31812374"/>
<evidence type="ECO:0000313" key="3">
    <source>
        <dbReference type="Proteomes" id="UP000005877"/>
    </source>
</evidence>
<dbReference type="Proteomes" id="UP000005877">
    <property type="component" value="Chromosome"/>
</dbReference>
<name>G7WKX2_METH6</name>
<gene>
    <name evidence="2" type="ordered locus">Mhar_0782</name>
</gene>
<dbReference type="AlphaFoldDB" id="G7WKX2"/>
<dbReference type="HOGENOM" id="CLU_444558_0_0_2"/>
<dbReference type="PATRIC" id="fig|1110509.7.peg.873"/>
<protein>
    <submittedName>
        <fullName evidence="2">Uncharacterized protein</fullName>
    </submittedName>
</protein>
<evidence type="ECO:0000313" key="2">
    <source>
        <dbReference type="EMBL" id="AET64155.1"/>
    </source>
</evidence>
<evidence type="ECO:0000256" key="1">
    <source>
        <dbReference type="SAM" id="Phobius"/>
    </source>
</evidence>
<dbReference type="EMBL" id="CP003117">
    <property type="protein sequence ID" value="AET64155.1"/>
    <property type="molecule type" value="Genomic_DNA"/>
</dbReference>